<proteinExistence type="predicted"/>
<keyword evidence="2" id="KW-0472">Membrane</keyword>
<gene>
    <name evidence="3" type="ORF">SAMD00023353_0900150</name>
</gene>
<evidence type="ECO:0000256" key="1">
    <source>
        <dbReference type="SAM" id="MobiDB-lite"/>
    </source>
</evidence>
<protein>
    <submittedName>
        <fullName evidence="3">Uncharacterized protein</fullName>
    </submittedName>
</protein>
<feature type="transmembrane region" description="Helical" evidence="2">
    <location>
        <begin position="49"/>
        <end position="74"/>
    </location>
</feature>
<dbReference type="Proteomes" id="UP000054516">
    <property type="component" value="Unassembled WGS sequence"/>
</dbReference>
<keyword evidence="2" id="KW-1133">Transmembrane helix</keyword>
<evidence type="ECO:0000256" key="2">
    <source>
        <dbReference type="SAM" id="Phobius"/>
    </source>
</evidence>
<evidence type="ECO:0000313" key="3">
    <source>
        <dbReference type="EMBL" id="GAW25557.1"/>
    </source>
</evidence>
<dbReference type="EMBL" id="DF977454">
    <property type="protein sequence ID" value="GAW25557.1"/>
    <property type="molecule type" value="Genomic_DNA"/>
</dbReference>
<sequence>MEARQFTTVAPASTTTTTITPTLTITSFHPIPTLSDTVISDANKNQANVAIHIAIAIISTLALVAVVYMLANFIRKHRKQWRKSPDVEAGTAVDERQTLPRPGRLSTIPE</sequence>
<feature type="region of interest" description="Disordered" evidence="1">
    <location>
        <begin position="81"/>
        <end position="110"/>
    </location>
</feature>
<keyword evidence="4" id="KW-1185">Reference proteome</keyword>
<organism evidence="3">
    <name type="scientific">Rosellinia necatrix</name>
    <name type="common">White root-rot fungus</name>
    <dbReference type="NCBI Taxonomy" id="77044"/>
    <lineage>
        <taxon>Eukaryota</taxon>
        <taxon>Fungi</taxon>
        <taxon>Dikarya</taxon>
        <taxon>Ascomycota</taxon>
        <taxon>Pezizomycotina</taxon>
        <taxon>Sordariomycetes</taxon>
        <taxon>Xylariomycetidae</taxon>
        <taxon>Xylariales</taxon>
        <taxon>Xylariaceae</taxon>
        <taxon>Rosellinia</taxon>
    </lineage>
</organism>
<dbReference type="AlphaFoldDB" id="A0A1S8A642"/>
<accession>A0A1S8A642</accession>
<keyword evidence="2" id="KW-0812">Transmembrane</keyword>
<evidence type="ECO:0000313" key="4">
    <source>
        <dbReference type="Proteomes" id="UP000054516"/>
    </source>
</evidence>
<name>A0A1S8A642_ROSNE</name>
<reference evidence="3" key="1">
    <citation type="submission" date="2016-03" db="EMBL/GenBank/DDBJ databases">
        <title>Draft genome sequence of Rosellinia necatrix.</title>
        <authorList>
            <person name="Kanematsu S."/>
        </authorList>
    </citation>
    <scope>NUCLEOTIDE SEQUENCE [LARGE SCALE GENOMIC DNA]</scope>
    <source>
        <strain evidence="3">W97</strain>
    </source>
</reference>